<reference evidence="2" key="1">
    <citation type="submission" date="2016-11" db="UniProtKB">
        <authorList>
            <consortium name="WormBaseParasite"/>
        </authorList>
    </citation>
    <scope>IDENTIFICATION</scope>
</reference>
<protein>
    <submittedName>
        <fullName evidence="2">Uncharacterized protein</fullName>
    </submittedName>
</protein>
<sequence length="82" mass="9851">MTDASIRSNVLRLCPLLINIYEKNDLDWKKQEALKCGILIKDLLDIEKQWTNVENIGLELHNRYMKYIDLWCIDYLLLIRLQ</sequence>
<evidence type="ECO:0000313" key="1">
    <source>
        <dbReference type="Proteomes" id="UP000095283"/>
    </source>
</evidence>
<dbReference type="Proteomes" id="UP000095283">
    <property type="component" value="Unplaced"/>
</dbReference>
<organism evidence="1 2">
    <name type="scientific">Heterorhabditis bacteriophora</name>
    <name type="common">Entomopathogenic nematode worm</name>
    <dbReference type="NCBI Taxonomy" id="37862"/>
    <lineage>
        <taxon>Eukaryota</taxon>
        <taxon>Metazoa</taxon>
        <taxon>Ecdysozoa</taxon>
        <taxon>Nematoda</taxon>
        <taxon>Chromadorea</taxon>
        <taxon>Rhabditida</taxon>
        <taxon>Rhabditina</taxon>
        <taxon>Rhabditomorpha</taxon>
        <taxon>Strongyloidea</taxon>
        <taxon>Heterorhabditidae</taxon>
        <taxon>Heterorhabditis</taxon>
    </lineage>
</organism>
<proteinExistence type="predicted"/>
<evidence type="ECO:0000313" key="2">
    <source>
        <dbReference type="WBParaSite" id="Hba_10167"/>
    </source>
</evidence>
<accession>A0A1I7WY50</accession>
<keyword evidence="1" id="KW-1185">Reference proteome</keyword>
<dbReference type="WBParaSite" id="Hba_10167">
    <property type="protein sequence ID" value="Hba_10167"/>
    <property type="gene ID" value="Hba_10167"/>
</dbReference>
<name>A0A1I7WY50_HETBA</name>
<dbReference type="AlphaFoldDB" id="A0A1I7WY50"/>